<keyword evidence="2" id="KW-1185">Reference proteome</keyword>
<evidence type="ECO:0000313" key="2">
    <source>
        <dbReference type="Proteomes" id="UP000094960"/>
    </source>
</evidence>
<sequence>MHAVSALGATADTCTADTCTVDEAAVPRGPARLRCAPPSAGCWAVHRVVRPGVPAFAAVLPAGVAAHG</sequence>
<dbReference type="KEGG" id="spun:BFF78_32365"/>
<protein>
    <submittedName>
        <fullName evidence="1">Uncharacterized protein</fullName>
    </submittedName>
</protein>
<reference evidence="2" key="1">
    <citation type="submission" date="2016-09" db="EMBL/GenBank/DDBJ databases">
        <title>Streptomyces puniciscabiei strain:TW1S1 Genome sequencing and assembly.</title>
        <authorList>
            <person name="Kim M.-K."/>
            <person name="Kim S.B."/>
        </authorList>
    </citation>
    <scope>NUCLEOTIDE SEQUENCE [LARGE SCALE GENOMIC DNA]</scope>
    <source>
        <strain evidence="2">TW1S1</strain>
    </source>
</reference>
<dbReference type="EMBL" id="CP017248">
    <property type="protein sequence ID" value="AOR35132.1"/>
    <property type="molecule type" value="Genomic_DNA"/>
</dbReference>
<dbReference type="AlphaFoldDB" id="A0A1D7YHW9"/>
<organism evidence="1 2">
    <name type="scientific">Streptomyces fodineus</name>
    <dbReference type="NCBI Taxonomy" id="1904616"/>
    <lineage>
        <taxon>Bacteria</taxon>
        <taxon>Bacillati</taxon>
        <taxon>Actinomycetota</taxon>
        <taxon>Actinomycetes</taxon>
        <taxon>Kitasatosporales</taxon>
        <taxon>Streptomycetaceae</taxon>
        <taxon>Streptomyces</taxon>
    </lineage>
</organism>
<evidence type="ECO:0000313" key="1">
    <source>
        <dbReference type="EMBL" id="AOR35132.1"/>
    </source>
</evidence>
<proteinExistence type="predicted"/>
<name>A0A1D7YHW9_9ACTN</name>
<dbReference type="Proteomes" id="UP000094960">
    <property type="component" value="Chromosome"/>
</dbReference>
<gene>
    <name evidence="1" type="ORF">BFF78_32365</name>
</gene>
<accession>A0A1D7YHW9</accession>